<accession>A0A8K0EQE7</accession>
<sequence length="1454" mass="162298">MELYQAHDHYILLDGEHSLWCSRFDGKLTARTGEDLCSAWNPVCLGLVHGVMGKVQLYPDSEWHLLLVTKKMSVGLLPGGHEVYKISRVVILPLSPVEPPEMELEWCRKHHFGISNLEKIAAPLDSQQRALAKTWNSIKSVAVPKKKRDIKEKEKLERRVFEELNKMFSDSDSFYYSPTGDLTNSVQRQHSEQYDTTSPLWKKVDSRFFWNTHMMNDLIQSEDPLSDRWIVPIIQGYVQMERFQVMLGEEDMPSDEGMEMMSEGRNFTITLISRRSRHRAGTRYKRRGVDETGACANFVETEQIIQVQSHVVSFVQVRGSVPIFWSQPGIRYRPPPRIDRGEVETQAAFEKHFEEQFDTYGSQVVANLVDQVGREKVIADAFLTHILNLDSPKLTYITFDFHEHCRGMKFENVCVLVDSIKDLIRGMRYSWVDPAGVICEQRGVFRTNCMDCLDRTNVVQSAIARTVMEIQLRKLGLMMPDQTMPSRCRVVYQQMWANNGDAISRQYAGTAAMKGDFTRTGERKLAGVLNDGYKSANRYYLSRFKDAYRQATIDMMLGNAVSEDLTVLQSSNREEELLLEETEDHVAQLIEHCKQLLLPGAEGCAGGWALIDCDPGSQLLEERLSQALEEEARADLSRLLPSTRTLNANDTKAKSRSLNNLASNGEVVKETKTDLEDGKTMQDGNNSPALTQRSLLSTISQDALSGLRPPESLKKLQDVIKQQISEVPSKLQKYIGPSDIERTSQQNKDNSERDGREIKDDVSGGVEVQAYIISAENNQLVQNVGCEDVMKFGYQTVNKSLKDLIPQNIRQQVSELPDKMQQLISQSQETLGEVMFGSDQSEDSSSKESSEGQADNQDGNAGSWLGQVKRLLPLSGGSGTAWDGDLSQPDMDVILLLTQRAYYIAYYDEEAEKVTHYQRVNLEDLEKIELGPEPSVFKSRYYCMRIHHQYCGEVGYFHTLRSIGRGDAESKGLLQAIADAFSAACAAEGHEIQVAEGKLDKKQTKPHEEIISISAQTRLSAWARTRFPRDHSADSISTVSTTVSQPTTRSFILSSVRNKISSFNPIRRVRAHTHTRRVSASKKPGIVYFQKGEESAGQADDEGANMSVRVALSDSSSETESFDNLSLDDCEAILSGQNNNKRKSLQELIVTEADDLVLESCGILASSPPSSHTRMHIMASKDTFQGEDSTQVEDQTHLQDYAAPCDQTTSDLGTDVRTVSSVAIKVDAPEEEKYGAQQQDDNVVEDGLPTAKSQSCQSSPQKQQQDAGATDSKTPDREDSKKNSILEFFKPARKIFELSLSVDSKFSSTTTTPAAEEEDDKVLDGESGRDASQQSQAGDEGELQGEDTSSTGEQNLAASTVPQSESTGPLATDSKTSGKSNVEETIAANSIGEADASAENTDFIKLSPLTKFRSLFSPSDTSPRRNGDRQQNRQVESLELRLKLKNCKTKIIQL</sequence>
<feature type="region of interest" description="Disordered" evidence="1">
    <location>
        <begin position="661"/>
        <end position="691"/>
    </location>
</feature>
<evidence type="ECO:0000313" key="4">
    <source>
        <dbReference type="EMBL" id="CAH1257792.1"/>
    </source>
</evidence>
<feature type="compositionally biased region" description="Basic and acidic residues" evidence="1">
    <location>
        <begin position="1273"/>
        <end position="1284"/>
    </location>
</feature>
<feature type="compositionally biased region" description="Basic and acidic residues" evidence="1">
    <location>
        <begin position="667"/>
        <end position="680"/>
    </location>
</feature>
<proteinExistence type="predicted"/>
<feature type="region of interest" description="Disordered" evidence="1">
    <location>
        <begin position="1413"/>
        <end position="1434"/>
    </location>
</feature>
<feature type="compositionally biased region" description="Basic and acidic residues" evidence="1">
    <location>
        <begin position="1422"/>
        <end position="1434"/>
    </location>
</feature>
<feature type="compositionally biased region" description="Polar residues" evidence="1">
    <location>
        <begin position="1346"/>
        <end position="1380"/>
    </location>
</feature>
<dbReference type="GO" id="GO:0045334">
    <property type="term" value="C:clathrin-coated endocytic vesicle"/>
    <property type="evidence" value="ECO:0007669"/>
    <property type="project" value="TreeGrafter"/>
</dbReference>
<feature type="compositionally biased region" description="Basic and acidic residues" evidence="1">
    <location>
        <begin position="749"/>
        <end position="760"/>
    </location>
</feature>
<feature type="compositionally biased region" description="Low complexity" evidence="1">
    <location>
        <begin position="1253"/>
        <end position="1265"/>
    </location>
</feature>
<feature type="compositionally biased region" description="Polar residues" evidence="1">
    <location>
        <begin position="682"/>
        <end position="691"/>
    </location>
</feature>
<gene>
    <name evidence="4" type="primary">INPP5F</name>
    <name evidence="4" type="ORF">BLAG_LOCUS15578</name>
</gene>
<evidence type="ECO:0000259" key="3">
    <source>
        <dbReference type="PROSITE" id="PS51791"/>
    </source>
</evidence>
<dbReference type="GO" id="GO:2001135">
    <property type="term" value="P:regulation of endocytic recycling"/>
    <property type="evidence" value="ECO:0007669"/>
    <property type="project" value="TreeGrafter"/>
</dbReference>
<feature type="region of interest" description="Disordered" evidence="1">
    <location>
        <begin position="835"/>
        <end position="863"/>
    </location>
</feature>
<dbReference type="InterPro" id="IPR002013">
    <property type="entry name" value="SAC_dom"/>
</dbReference>
<feature type="domain" description="HSac2" evidence="3">
    <location>
        <begin position="837"/>
        <end position="1011"/>
    </location>
</feature>
<name>A0A8K0EQE7_BRALA</name>
<feature type="domain" description="SAC" evidence="2">
    <location>
        <begin position="165"/>
        <end position="509"/>
    </location>
</feature>
<dbReference type="GO" id="GO:0043812">
    <property type="term" value="F:phosphatidylinositol-4-phosphate phosphatase activity"/>
    <property type="evidence" value="ECO:0007669"/>
    <property type="project" value="TreeGrafter"/>
</dbReference>
<dbReference type="Proteomes" id="UP000838412">
    <property type="component" value="Chromosome 3"/>
</dbReference>
<feature type="region of interest" description="Disordered" evidence="1">
    <location>
        <begin position="734"/>
        <end position="760"/>
    </location>
</feature>
<dbReference type="PROSITE" id="PS50275">
    <property type="entry name" value="SAC"/>
    <property type="match status" value="1"/>
</dbReference>
<evidence type="ECO:0000259" key="2">
    <source>
        <dbReference type="PROSITE" id="PS50275"/>
    </source>
</evidence>
<evidence type="ECO:0000256" key="1">
    <source>
        <dbReference type="SAM" id="MobiDB-lite"/>
    </source>
</evidence>
<dbReference type="PANTHER" id="PTHR45662:SF8">
    <property type="entry name" value="PHOSPHATIDYLINOSITIDE PHOSPHATASE SAC2"/>
    <property type="match status" value="1"/>
</dbReference>
<dbReference type="EMBL" id="OV696688">
    <property type="protein sequence ID" value="CAH1257792.1"/>
    <property type="molecule type" value="Genomic_DNA"/>
</dbReference>
<dbReference type="GO" id="GO:0046856">
    <property type="term" value="P:phosphatidylinositol dephosphorylation"/>
    <property type="evidence" value="ECO:0007669"/>
    <property type="project" value="TreeGrafter"/>
</dbReference>
<dbReference type="PROSITE" id="PS51791">
    <property type="entry name" value="HSAC2"/>
    <property type="match status" value="1"/>
</dbReference>
<dbReference type="InterPro" id="IPR034753">
    <property type="entry name" value="hSac2"/>
</dbReference>
<dbReference type="Pfam" id="PF02383">
    <property type="entry name" value="Syja_N"/>
    <property type="match status" value="1"/>
</dbReference>
<dbReference type="GO" id="GO:0005769">
    <property type="term" value="C:early endosome"/>
    <property type="evidence" value="ECO:0007669"/>
    <property type="project" value="TreeGrafter"/>
</dbReference>
<organism evidence="4 5">
    <name type="scientific">Branchiostoma lanceolatum</name>
    <name type="common">Common lancelet</name>
    <name type="synonym">Amphioxus lanceolatum</name>
    <dbReference type="NCBI Taxonomy" id="7740"/>
    <lineage>
        <taxon>Eukaryota</taxon>
        <taxon>Metazoa</taxon>
        <taxon>Chordata</taxon>
        <taxon>Cephalochordata</taxon>
        <taxon>Leptocardii</taxon>
        <taxon>Amphioxiformes</taxon>
        <taxon>Branchiostomatidae</taxon>
        <taxon>Branchiostoma</taxon>
    </lineage>
</organism>
<feature type="region of interest" description="Disordered" evidence="1">
    <location>
        <begin position="1300"/>
        <end position="1400"/>
    </location>
</feature>
<reference evidence="4" key="1">
    <citation type="submission" date="2022-01" db="EMBL/GenBank/DDBJ databases">
        <authorList>
            <person name="Braso-Vives M."/>
        </authorList>
    </citation>
    <scope>NUCLEOTIDE SEQUENCE</scope>
</reference>
<dbReference type="OrthoDB" id="405996at2759"/>
<feature type="region of interest" description="Disordered" evidence="1">
    <location>
        <begin position="1246"/>
        <end position="1286"/>
    </location>
</feature>
<evidence type="ECO:0000313" key="5">
    <source>
        <dbReference type="Proteomes" id="UP000838412"/>
    </source>
</evidence>
<dbReference type="Pfam" id="PF12456">
    <property type="entry name" value="hSac2"/>
    <property type="match status" value="1"/>
</dbReference>
<dbReference type="InterPro" id="IPR022158">
    <property type="entry name" value="Inositol_phosphatase"/>
</dbReference>
<dbReference type="PANTHER" id="PTHR45662">
    <property type="entry name" value="PHOSPHATIDYLINOSITIDE PHOSPHATASE SAC1"/>
    <property type="match status" value="1"/>
</dbReference>
<protein>
    <submittedName>
        <fullName evidence="4">INPP5F protein</fullName>
    </submittedName>
</protein>
<keyword evidence="5" id="KW-1185">Reference proteome</keyword>